<evidence type="ECO:0000313" key="3">
    <source>
        <dbReference type="EMBL" id="MCF7560951.1"/>
    </source>
</evidence>
<evidence type="ECO:0000313" key="4">
    <source>
        <dbReference type="Proteomes" id="UP001200022"/>
    </source>
</evidence>
<dbReference type="Proteomes" id="UP001200022">
    <property type="component" value="Unassembled WGS sequence"/>
</dbReference>
<keyword evidence="4" id="KW-1185">Reference proteome</keyword>
<feature type="transmembrane region" description="Helical" evidence="1">
    <location>
        <begin position="142"/>
        <end position="162"/>
    </location>
</feature>
<feature type="transmembrane region" description="Helical" evidence="1">
    <location>
        <begin position="291"/>
        <end position="312"/>
    </location>
</feature>
<protein>
    <submittedName>
        <fullName evidence="3">DUF1624 domain-containing protein</fullName>
    </submittedName>
</protein>
<keyword evidence="1" id="KW-1133">Transmembrane helix</keyword>
<feature type="transmembrane region" description="Helical" evidence="1">
    <location>
        <begin position="258"/>
        <end position="279"/>
    </location>
</feature>
<reference evidence="3 4" key="1">
    <citation type="submission" date="2022-01" db="EMBL/GenBank/DDBJ databases">
        <title>Draft genome sequence of Sabulilitoribacter multivorans KCTC 32326.</title>
        <authorList>
            <person name="Oh J.-S."/>
        </authorList>
    </citation>
    <scope>NUCLEOTIDE SEQUENCE [LARGE SCALE GENOMIC DNA]</scope>
    <source>
        <strain evidence="3 4">M-M16</strain>
    </source>
</reference>
<organism evidence="3 4">
    <name type="scientific">Flaviramulus multivorans</name>
    <dbReference type="NCBI Taxonomy" id="1304750"/>
    <lineage>
        <taxon>Bacteria</taxon>
        <taxon>Pseudomonadati</taxon>
        <taxon>Bacteroidota</taxon>
        <taxon>Flavobacteriia</taxon>
        <taxon>Flavobacteriales</taxon>
        <taxon>Flavobacteriaceae</taxon>
        <taxon>Flaviramulus</taxon>
    </lineage>
</organism>
<keyword evidence="1" id="KW-0812">Transmembrane</keyword>
<name>A0ABS9IK44_9FLAO</name>
<feature type="transmembrane region" description="Helical" evidence="1">
    <location>
        <begin position="324"/>
        <end position="343"/>
    </location>
</feature>
<feature type="transmembrane region" description="Helical" evidence="1">
    <location>
        <begin position="84"/>
        <end position="102"/>
    </location>
</feature>
<dbReference type="InterPro" id="IPR012429">
    <property type="entry name" value="HGSNAT_cat"/>
</dbReference>
<feature type="transmembrane region" description="Helical" evidence="1">
    <location>
        <begin position="46"/>
        <end position="72"/>
    </location>
</feature>
<evidence type="ECO:0000256" key="1">
    <source>
        <dbReference type="SAM" id="Phobius"/>
    </source>
</evidence>
<evidence type="ECO:0000259" key="2">
    <source>
        <dbReference type="Pfam" id="PF07786"/>
    </source>
</evidence>
<comment type="caution">
    <text evidence="3">The sequence shown here is derived from an EMBL/GenBank/DDBJ whole genome shotgun (WGS) entry which is preliminary data.</text>
</comment>
<feature type="transmembrane region" description="Helical" evidence="1">
    <location>
        <begin position="114"/>
        <end position="135"/>
    </location>
</feature>
<feature type="transmembrane region" description="Helical" evidence="1">
    <location>
        <begin position="182"/>
        <end position="204"/>
    </location>
</feature>
<proteinExistence type="predicted"/>
<gene>
    <name evidence="3" type="ORF">L3X39_09915</name>
</gene>
<feature type="domain" description="Heparan-alpha-glucosaminide N-acetyltransferase catalytic" evidence="2">
    <location>
        <begin position="5"/>
        <end position="229"/>
    </location>
</feature>
<dbReference type="RefSeq" id="WP_237231630.1">
    <property type="nucleotide sequence ID" value="NZ_JAKKDV010000003.1"/>
</dbReference>
<feature type="transmembrane region" description="Helical" evidence="1">
    <location>
        <begin position="216"/>
        <end position="238"/>
    </location>
</feature>
<dbReference type="Pfam" id="PF07786">
    <property type="entry name" value="HGSNAT_cat"/>
    <property type="match status" value="1"/>
</dbReference>
<dbReference type="EMBL" id="JAKKDV010000003">
    <property type="protein sequence ID" value="MCF7560951.1"/>
    <property type="molecule type" value="Genomic_DNA"/>
</dbReference>
<sequence length="362" mass="41911">MQPNRLYFIDAVRAFAILMMLQGHFIDTLINPIYRDETNTVYNIWTYFRGITAPVFFTISGLVFAYLLLRAYAKGDDKARIKKGVFRGLLLLGIGYSLRINLKSWFDGYFSSYIFVVDVLQCIGLSLILLVLLHMLFKKHSYIYSIVLFTIGCLCFVTEPLYRTITLDNVPQIIANYMTKSNGSVFTILPWFGYSAFGAFLSTVFFRHAHRTRFKVFTIITFFIVGILLIYSSSPFLIKLSNLTNIELLHMSANYNYLFTRLGNVLILFGVFYMFERFLKQSIVANIGKKTLSIYVIHFIILYGSFTGYGLKRYFSKSLEPSEALWGVVLFMIVVCFLSFHYAKTNHIVYSIARKIIDTFKR</sequence>
<accession>A0ABS9IK44</accession>
<keyword evidence="1" id="KW-0472">Membrane</keyword>
<feature type="transmembrane region" description="Helical" evidence="1">
    <location>
        <begin position="7"/>
        <end position="26"/>
    </location>
</feature>